<dbReference type="Pfam" id="PF10277">
    <property type="entry name" value="Frag1"/>
    <property type="match status" value="1"/>
</dbReference>
<keyword evidence="9" id="KW-1185">Reference proteome</keyword>
<feature type="transmembrane region" description="Helical" evidence="6">
    <location>
        <begin position="207"/>
        <end position="234"/>
    </location>
</feature>
<dbReference type="GO" id="GO:0012505">
    <property type="term" value="C:endomembrane system"/>
    <property type="evidence" value="ECO:0007669"/>
    <property type="project" value="UniProtKB-SubCell"/>
</dbReference>
<evidence type="ECO:0000256" key="1">
    <source>
        <dbReference type="ARBA" id="ARBA00004127"/>
    </source>
</evidence>
<feature type="domain" description="CWH43-like N-terminal" evidence="7">
    <location>
        <begin position="6"/>
        <end position="238"/>
    </location>
</feature>
<evidence type="ECO:0000256" key="3">
    <source>
        <dbReference type="ARBA" id="ARBA00022692"/>
    </source>
</evidence>
<feature type="transmembrane region" description="Helical" evidence="6">
    <location>
        <begin position="121"/>
        <end position="141"/>
    </location>
</feature>
<proteinExistence type="inferred from homology"/>
<evidence type="ECO:0000256" key="6">
    <source>
        <dbReference type="SAM" id="Phobius"/>
    </source>
</evidence>
<comment type="subcellular location">
    <subcellularLocation>
        <location evidence="1">Endomembrane system</location>
        <topology evidence="1">Multi-pass membrane protein</topology>
    </subcellularLocation>
</comment>
<dbReference type="EMBL" id="CATQJL010000305">
    <property type="protein sequence ID" value="CAJ0602084.1"/>
    <property type="molecule type" value="Genomic_DNA"/>
</dbReference>
<evidence type="ECO:0000259" key="7">
    <source>
        <dbReference type="Pfam" id="PF10277"/>
    </source>
</evidence>
<evidence type="ECO:0000256" key="4">
    <source>
        <dbReference type="ARBA" id="ARBA00022989"/>
    </source>
</evidence>
<dbReference type="InterPro" id="IPR019402">
    <property type="entry name" value="CWH43_N"/>
</dbReference>
<dbReference type="PANTHER" id="PTHR21324">
    <property type="entry name" value="FASTING-INDUCIBLE INTEGRAL MEMBRANE PROTEIN TM6P1-RELATED"/>
    <property type="match status" value="1"/>
</dbReference>
<reference evidence="8" key="1">
    <citation type="submission" date="2023-07" db="EMBL/GenBank/DDBJ databases">
        <authorList>
            <consortium name="CYATHOMIX"/>
        </authorList>
    </citation>
    <scope>NUCLEOTIDE SEQUENCE</scope>
    <source>
        <strain evidence="8">N/A</strain>
    </source>
</reference>
<feature type="transmembrane region" description="Helical" evidence="6">
    <location>
        <begin position="53"/>
        <end position="72"/>
    </location>
</feature>
<protein>
    <recommendedName>
        <fullName evidence="7">CWH43-like N-terminal domain-containing protein</fullName>
    </recommendedName>
</protein>
<comment type="caution">
    <text evidence="8">The sequence shown here is derived from an EMBL/GenBank/DDBJ whole genome shotgun (WGS) entry which is preliminary data.</text>
</comment>
<dbReference type="PANTHER" id="PTHR21324:SF2">
    <property type="entry name" value="EG:22E5.9 PROTEIN"/>
    <property type="match status" value="1"/>
</dbReference>
<evidence type="ECO:0000313" key="9">
    <source>
        <dbReference type="Proteomes" id="UP001176961"/>
    </source>
</evidence>
<evidence type="ECO:0000256" key="5">
    <source>
        <dbReference type="ARBA" id="ARBA00023136"/>
    </source>
</evidence>
<organism evidence="8 9">
    <name type="scientific">Cylicocyclus nassatus</name>
    <name type="common">Nematode worm</name>
    <dbReference type="NCBI Taxonomy" id="53992"/>
    <lineage>
        <taxon>Eukaryota</taxon>
        <taxon>Metazoa</taxon>
        <taxon>Ecdysozoa</taxon>
        <taxon>Nematoda</taxon>
        <taxon>Chromadorea</taxon>
        <taxon>Rhabditida</taxon>
        <taxon>Rhabditina</taxon>
        <taxon>Rhabditomorpha</taxon>
        <taxon>Strongyloidea</taxon>
        <taxon>Strongylidae</taxon>
        <taxon>Cylicocyclus</taxon>
    </lineage>
</organism>
<gene>
    <name evidence="8" type="ORF">CYNAS_LOCUS14067</name>
</gene>
<dbReference type="Proteomes" id="UP001176961">
    <property type="component" value="Unassembled WGS sequence"/>
</dbReference>
<accession>A0AA36H1P1</accession>
<feature type="transmembrane region" description="Helical" evidence="6">
    <location>
        <begin position="7"/>
        <end position="28"/>
    </location>
</feature>
<keyword evidence="3 6" id="KW-0812">Transmembrane</keyword>
<keyword evidence="4 6" id="KW-1133">Transmembrane helix</keyword>
<feature type="transmembrane region" description="Helical" evidence="6">
    <location>
        <begin position="153"/>
        <end position="179"/>
    </location>
</feature>
<evidence type="ECO:0000256" key="2">
    <source>
        <dbReference type="ARBA" id="ARBA00006565"/>
    </source>
</evidence>
<keyword evidence="5 6" id="KW-0472">Membrane</keyword>
<comment type="similarity">
    <text evidence="2">Belongs to the DRAM/TMEM150 family.</text>
</comment>
<sequence length="262" mass="29874">MILKRIWLLPILAVGFLLAGMFSGYIIGTTRGDFPPILPFISDGGAYSPEASVFGQLLNIAGFLYIITIYIIHQHIFEFYGHYQKYERTKWWYGCQILMYIGFASAIGLMLVANFRETEIIVVHIIGALLAFFSMVIYGWGHVIFEYAVLPRLVPLFLCHIRVIIMLVTTACLIVNLVAGFSNVFDQKDAGEFPGFNDMNRTKDSPFYTRLIVATSTEWGMVLAMQIFILSFVFELRSFHVQAPKVILFKQENGEMHTKEIL</sequence>
<feature type="transmembrane region" description="Helical" evidence="6">
    <location>
        <begin position="93"/>
        <end position="115"/>
    </location>
</feature>
<evidence type="ECO:0000313" key="8">
    <source>
        <dbReference type="EMBL" id="CAJ0602084.1"/>
    </source>
</evidence>
<dbReference type="InterPro" id="IPR050911">
    <property type="entry name" value="DRAM/TMEM150_Autophagy_Mod"/>
</dbReference>
<dbReference type="AlphaFoldDB" id="A0AA36H1P1"/>
<name>A0AA36H1P1_CYLNA</name>